<protein>
    <submittedName>
        <fullName evidence="1">Uncharacterized protein</fullName>
    </submittedName>
</protein>
<reference evidence="1 2" key="1">
    <citation type="journal article" date="2015" name="Nature">
        <title>rRNA introns, odd ribosomes, and small enigmatic genomes across a large radiation of phyla.</title>
        <authorList>
            <person name="Brown C.T."/>
            <person name="Hug L.A."/>
            <person name="Thomas B.C."/>
            <person name="Sharon I."/>
            <person name="Castelle C.J."/>
            <person name="Singh A."/>
            <person name="Wilkins M.J."/>
            <person name="Williams K.H."/>
            <person name="Banfield J.F."/>
        </authorList>
    </citation>
    <scope>NUCLEOTIDE SEQUENCE [LARGE SCALE GENOMIC DNA]</scope>
</reference>
<sequence>MKINFPKDKDFVNSYLHYLLTTPDSFSESSSKAITAVLPSFIEEYWKTNNKETFFKEQMNLYWKQNDFSFYSDNLQNEWLKYEKDIIATLENIFDTKLTEDINIYVYNLHWYPRFLDTQGMIVSNSDPIYFSISTIIHEITHFFYFKKWNELFPNDINTYNEAPHVLWHLSEIIAPIVNGDAAIKHIFPDTNSKSLYAYNRFDKSGDISIQGYFEKLYYKSNGNIEKFLKDAKKIAIENEDILKKAY</sequence>
<dbReference type="Proteomes" id="UP000034140">
    <property type="component" value="Unassembled WGS sequence"/>
</dbReference>
<dbReference type="AlphaFoldDB" id="A0A0G0D8P8"/>
<proteinExistence type="predicted"/>
<comment type="caution">
    <text evidence="1">The sequence shown here is derived from an EMBL/GenBank/DDBJ whole genome shotgun (WGS) entry which is preliminary data.</text>
</comment>
<evidence type="ECO:0000313" key="2">
    <source>
        <dbReference type="Proteomes" id="UP000034140"/>
    </source>
</evidence>
<name>A0A0G0D8P8_9BACT</name>
<gene>
    <name evidence="1" type="ORF">UR96_C0040G0002</name>
</gene>
<organism evidence="1 2">
    <name type="scientific">candidate division WS6 bacterium GW2011_GWC1_36_11</name>
    <dbReference type="NCBI Taxonomy" id="1619090"/>
    <lineage>
        <taxon>Bacteria</taxon>
        <taxon>Candidatus Dojkabacteria</taxon>
    </lineage>
</organism>
<dbReference type="EMBL" id="LBRE01000040">
    <property type="protein sequence ID" value="KKP90684.1"/>
    <property type="molecule type" value="Genomic_DNA"/>
</dbReference>
<evidence type="ECO:0000313" key="1">
    <source>
        <dbReference type="EMBL" id="KKP90684.1"/>
    </source>
</evidence>
<accession>A0A0G0D8P8</accession>